<name>A0A843U5H1_COLES</name>
<evidence type="ECO:0000313" key="2">
    <source>
        <dbReference type="Proteomes" id="UP000652761"/>
    </source>
</evidence>
<sequence length="332" mass="36991">MLAVASPDALLVSPWLGGHTPRSIASPWDYASPSPVPIRASGASKQTSASHNCRKSRQLTFSTAAFEITEVVESSFSTDCNHGIPEEMQQEMDYDADRAWYDREEHGTVSDGDSSSSFFGHDSSYQKKEAELAKRLARKDGTLMTLAQSKKLSHVTAANAQWEDRQLLRSGAVRGTELQMDFEDEDDRKWEDRQLLRSGAVRGTELQMDFEDEDERKVILHVHDTKPPFLDGSVVFTKQAEPVMPIKDPTSDMAIISRKGSALFREIREKQTMNKSRQRFWELAGSKLGDILGVEKTADQIDADTAVVGEAGEVDFKEDAKFSQHMKDGGEA</sequence>
<dbReference type="OrthoDB" id="10253254at2759"/>
<evidence type="ECO:0000313" key="1">
    <source>
        <dbReference type="EMBL" id="MQL78705.1"/>
    </source>
</evidence>
<comment type="caution">
    <text evidence="1">The sequence shown here is derived from an EMBL/GenBank/DDBJ whole genome shotgun (WGS) entry which is preliminary data.</text>
</comment>
<keyword evidence="2" id="KW-1185">Reference proteome</keyword>
<dbReference type="AlphaFoldDB" id="A0A843U5H1"/>
<reference evidence="1" key="1">
    <citation type="submission" date="2017-07" db="EMBL/GenBank/DDBJ databases">
        <title>Taro Niue Genome Assembly and Annotation.</title>
        <authorList>
            <person name="Atibalentja N."/>
            <person name="Keating K."/>
            <person name="Fields C.J."/>
        </authorList>
    </citation>
    <scope>NUCLEOTIDE SEQUENCE</scope>
    <source>
        <strain evidence="1">Niue_2</strain>
        <tissue evidence="1">Leaf</tissue>
    </source>
</reference>
<feature type="non-terminal residue" evidence="1">
    <location>
        <position position="1"/>
    </location>
</feature>
<protein>
    <submittedName>
        <fullName evidence="1">Uncharacterized protein</fullName>
    </submittedName>
</protein>
<proteinExistence type="predicted"/>
<gene>
    <name evidence="1" type="ORF">Taro_011108</name>
</gene>
<accession>A0A843U5H1</accession>
<dbReference type="Proteomes" id="UP000652761">
    <property type="component" value="Unassembled WGS sequence"/>
</dbReference>
<dbReference type="EMBL" id="NMUH01000413">
    <property type="protein sequence ID" value="MQL78705.1"/>
    <property type="molecule type" value="Genomic_DNA"/>
</dbReference>
<organism evidence="1 2">
    <name type="scientific">Colocasia esculenta</name>
    <name type="common">Wild taro</name>
    <name type="synonym">Arum esculentum</name>
    <dbReference type="NCBI Taxonomy" id="4460"/>
    <lineage>
        <taxon>Eukaryota</taxon>
        <taxon>Viridiplantae</taxon>
        <taxon>Streptophyta</taxon>
        <taxon>Embryophyta</taxon>
        <taxon>Tracheophyta</taxon>
        <taxon>Spermatophyta</taxon>
        <taxon>Magnoliopsida</taxon>
        <taxon>Liliopsida</taxon>
        <taxon>Araceae</taxon>
        <taxon>Aroideae</taxon>
        <taxon>Colocasieae</taxon>
        <taxon>Colocasia</taxon>
    </lineage>
</organism>